<evidence type="ECO:0000313" key="2">
    <source>
        <dbReference type="Proteomes" id="UP000526233"/>
    </source>
</evidence>
<dbReference type="EMBL" id="PKQI01000002">
    <property type="protein sequence ID" value="NNV20546.1"/>
    <property type="molecule type" value="Genomic_DNA"/>
</dbReference>
<dbReference type="AlphaFoldDB" id="A0A7Y3WWV8"/>
<name>A0A7Y3WWV8_9HYPH</name>
<accession>A0A7Y3WWV8</accession>
<dbReference type="RefSeq" id="WP_171379863.1">
    <property type="nucleotide sequence ID" value="NZ_PKQI01000002.1"/>
</dbReference>
<proteinExistence type="predicted"/>
<organism evidence="1 2">
    <name type="scientific">Brucella pseudogrignonensis</name>
    <dbReference type="NCBI Taxonomy" id="419475"/>
    <lineage>
        <taxon>Bacteria</taxon>
        <taxon>Pseudomonadati</taxon>
        <taxon>Pseudomonadota</taxon>
        <taxon>Alphaproteobacteria</taxon>
        <taxon>Hyphomicrobiales</taxon>
        <taxon>Brucellaceae</taxon>
        <taxon>Brucella/Ochrobactrum group</taxon>
        <taxon>Brucella</taxon>
    </lineage>
</organism>
<reference evidence="1 2" key="1">
    <citation type="submission" date="2018-11" db="EMBL/GenBank/DDBJ databases">
        <title>Genome sequencing and analysis.</title>
        <authorList>
            <person name="Huang Y.-T."/>
        </authorList>
    </citation>
    <scope>NUCLEOTIDE SEQUENCE [LARGE SCALE GENOMIC DNA]</scope>
    <source>
        <strain evidence="1 2">SHIN</strain>
    </source>
</reference>
<gene>
    <name evidence="1" type="ORF">EHE22_08925</name>
</gene>
<dbReference type="Proteomes" id="UP000526233">
    <property type="component" value="Unassembled WGS sequence"/>
</dbReference>
<evidence type="ECO:0000313" key="1">
    <source>
        <dbReference type="EMBL" id="NNV20546.1"/>
    </source>
</evidence>
<sequence>MPLIKLTKTSPMNAIVYINTDNIAAIVTMRDFTQVLINASDNEGNLIPIGVTEPARVVADMFNNAR</sequence>
<protein>
    <submittedName>
        <fullName evidence="1">Uncharacterized protein</fullName>
    </submittedName>
</protein>
<comment type="caution">
    <text evidence="1">The sequence shown here is derived from an EMBL/GenBank/DDBJ whole genome shotgun (WGS) entry which is preliminary data.</text>
</comment>